<feature type="chain" id="PRO_5012712219" evidence="1">
    <location>
        <begin position="27"/>
        <end position="134"/>
    </location>
</feature>
<accession>A0A1Y5SBX5</accession>
<evidence type="ECO:0000313" key="2">
    <source>
        <dbReference type="EMBL" id="SLN37248.1"/>
    </source>
</evidence>
<sequence>MPRKIISPLVPSLVVANILLASTAFADEVKLNTQQITDLLVGKTVQGLHFGTHTRQYFAESGLTLWIKKGDSAPSEARYKIEDDAYCSSWSGLWAEPDWGCFSIVHDEKQGLYYYIGDDFRAPFVISDEFSLSF</sequence>
<evidence type="ECO:0000313" key="3">
    <source>
        <dbReference type="Proteomes" id="UP000193077"/>
    </source>
</evidence>
<organism evidence="2 3">
    <name type="scientific">Falsiruegeria litorea R37</name>
    <dbReference type="NCBI Taxonomy" id="1200284"/>
    <lineage>
        <taxon>Bacteria</taxon>
        <taxon>Pseudomonadati</taxon>
        <taxon>Pseudomonadota</taxon>
        <taxon>Alphaproteobacteria</taxon>
        <taxon>Rhodobacterales</taxon>
        <taxon>Roseobacteraceae</taxon>
        <taxon>Falsiruegeria</taxon>
    </lineage>
</organism>
<dbReference type="Proteomes" id="UP000193077">
    <property type="component" value="Unassembled WGS sequence"/>
</dbReference>
<protein>
    <submittedName>
        <fullName evidence="2">Uncharacterized protein</fullName>
    </submittedName>
</protein>
<reference evidence="2 3" key="1">
    <citation type="submission" date="2017-03" db="EMBL/GenBank/DDBJ databases">
        <authorList>
            <person name="Afonso C.L."/>
            <person name="Miller P.J."/>
            <person name="Scott M.A."/>
            <person name="Spackman E."/>
            <person name="Goraichik I."/>
            <person name="Dimitrov K.M."/>
            <person name="Suarez D.L."/>
            <person name="Swayne D.E."/>
        </authorList>
    </citation>
    <scope>NUCLEOTIDE SEQUENCE [LARGE SCALE GENOMIC DNA]</scope>
    <source>
        <strain evidence="2 3">CECT 7639</strain>
    </source>
</reference>
<dbReference type="AlphaFoldDB" id="A0A1Y5SBX5"/>
<name>A0A1Y5SBX5_9RHOB</name>
<keyword evidence="3" id="KW-1185">Reference proteome</keyword>
<dbReference type="OrthoDB" id="7709010at2"/>
<gene>
    <name evidence="2" type="ORF">TRL7639_01824</name>
</gene>
<dbReference type="EMBL" id="FWFO01000001">
    <property type="protein sequence ID" value="SLN37248.1"/>
    <property type="molecule type" value="Genomic_DNA"/>
</dbReference>
<proteinExistence type="predicted"/>
<keyword evidence="1" id="KW-0732">Signal</keyword>
<evidence type="ECO:0000256" key="1">
    <source>
        <dbReference type="SAM" id="SignalP"/>
    </source>
</evidence>
<dbReference type="RefSeq" id="WP_133057633.1">
    <property type="nucleotide sequence ID" value="NZ_FWFO01000001.1"/>
</dbReference>
<feature type="signal peptide" evidence="1">
    <location>
        <begin position="1"/>
        <end position="26"/>
    </location>
</feature>